<evidence type="ECO:0000313" key="4">
    <source>
        <dbReference type="EMBL" id="PIB75916.1"/>
    </source>
</evidence>
<dbReference type="GO" id="GO:0005886">
    <property type="term" value="C:plasma membrane"/>
    <property type="evidence" value="ECO:0007669"/>
    <property type="project" value="UniProtKB-SubCell"/>
</dbReference>
<dbReference type="InterPro" id="IPR036291">
    <property type="entry name" value="NAD(P)-bd_dom_sf"/>
</dbReference>
<keyword evidence="2" id="KW-0812">Transmembrane</keyword>
<dbReference type="InterPro" id="IPR013099">
    <property type="entry name" value="K_chnl_dom"/>
</dbReference>
<dbReference type="InterPro" id="IPR050721">
    <property type="entry name" value="Trk_Ktr_HKT_K-transport"/>
</dbReference>
<dbReference type="Proteomes" id="UP000230551">
    <property type="component" value="Unassembled WGS sequence"/>
</dbReference>
<proteinExistence type="predicted"/>
<feature type="transmembrane region" description="Helical" evidence="2">
    <location>
        <begin position="117"/>
        <end position="139"/>
    </location>
</feature>
<gene>
    <name evidence="4" type="ORF">CQY22_007645</name>
</gene>
<dbReference type="SUPFAM" id="SSF51735">
    <property type="entry name" value="NAD(P)-binding Rossmann-fold domains"/>
    <property type="match status" value="1"/>
</dbReference>
<dbReference type="PROSITE" id="PS51201">
    <property type="entry name" value="RCK_N"/>
    <property type="match status" value="1"/>
</dbReference>
<feature type="transmembrane region" description="Helical" evidence="2">
    <location>
        <begin position="42"/>
        <end position="62"/>
    </location>
</feature>
<sequence>MASNRLRRRLRGLDDALTNRRDAELIDTLHMPERFVSPVSRILRRMFYAVAALTLAVLIVYLDREGYRDGDRVGGLSLLDCVYYATVSLSTTGYGDITPVSEQARLVNVLVITPLRVAFLIVLIGTTVETLTAASRQAFQIQRWRRSVRNHTIVVGYGTKGKSAVAAMIGDGTPPAEIVVVDTDQPSLERAASAGLVTVRGDANRADVLRLAGAQHAASIIVAPNSDPTAVMVTLTARELAPKAKIIAAIRESENQHLLKQSGADSVVVSSETAGRLLGMATAMPSVVELVEDLLTPDEGFSIAERAVERKEVGGSPKHLSDLVLGVVRDGELMRIDEPGADAIEEGDRLLYVRTASEDKD</sequence>
<dbReference type="RefSeq" id="WP_090590730.1">
    <property type="nucleotide sequence ID" value="NZ_CP104302.1"/>
</dbReference>
<keyword evidence="2" id="KW-0472">Membrane</keyword>
<dbReference type="Gene3D" id="1.10.287.70">
    <property type="match status" value="1"/>
</dbReference>
<dbReference type="GO" id="GO:0006813">
    <property type="term" value="P:potassium ion transport"/>
    <property type="evidence" value="ECO:0007669"/>
    <property type="project" value="InterPro"/>
</dbReference>
<name>A0A2G5PC45_9MYCO</name>
<dbReference type="STRING" id="85968.GCA_900073015_02920"/>
<keyword evidence="2" id="KW-1133">Transmembrane helix</keyword>
<comment type="caution">
    <text evidence="4">The sequence shown here is derived from an EMBL/GenBank/DDBJ whole genome shotgun (WGS) entry which is preliminary data.</text>
</comment>
<evidence type="ECO:0000259" key="3">
    <source>
        <dbReference type="PROSITE" id="PS51201"/>
    </source>
</evidence>
<reference evidence="4 5" key="1">
    <citation type="journal article" date="2017" name="Infect. Genet. Evol.">
        <title>The new phylogeny of the genus Mycobacterium: The old and the news.</title>
        <authorList>
            <person name="Tortoli E."/>
            <person name="Fedrizzi T."/>
            <person name="Meehan C.J."/>
            <person name="Trovato A."/>
            <person name="Grottola A."/>
            <person name="Giacobazzi E."/>
            <person name="Serpini G.F."/>
            <person name="Tagliazucchi S."/>
            <person name="Fabio A."/>
            <person name="Bettua C."/>
            <person name="Bertorelli R."/>
            <person name="Frascaro F."/>
            <person name="De Sanctis V."/>
            <person name="Pecorari M."/>
            <person name="Jousson O."/>
            <person name="Segata N."/>
            <person name="Cirillo D.M."/>
        </authorList>
    </citation>
    <scope>NUCLEOTIDE SEQUENCE [LARGE SCALE GENOMIC DNA]</scope>
    <source>
        <strain evidence="4 5">CIP1034565</strain>
    </source>
</reference>
<dbReference type="AlphaFoldDB" id="A0A2G5PC45"/>
<evidence type="ECO:0000256" key="2">
    <source>
        <dbReference type="SAM" id="Phobius"/>
    </source>
</evidence>
<comment type="subcellular location">
    <subcellularLocation>
        <location evidence="1">Cell membrane</location>
        <topology evidence="1">Multi-pass membrane protein</topology>
    </subcellularLocation>
</comment>
<organism evidence="4 5">
    <name type="scientific">Mycolicibacterium brumae</name>
    <dbReference type="NCBI Taxonomy" id="85968"/>
    <lineage>
        <taxon>Bacteria</taxon>
        <taxon>Bacillati</taxon>
        <taxon>Actinomycetota</taxon>
        <taxon>Actinomycetes</taxon>
        <taxon>Mycobacteriales</taxon>
        <taxon>Mycobacteriaceae</taxon>
        <taxon>Mycolicibacterium</taxon>
    </lineage>
</organism>
<dbReference type="Pfam" id="PF02254">
    <property type="entry name" value="TrkA_N"/>
    <property type="match status" value="1"/>
</dbReference>
<dbReference type="SUPFAM" id="SSF81324">
    <property type="entry name" value="Voltage-gated potassium channels"/>
    <property type="match status" value="1"/>
</dbReference>
<dbReference type="EMBL" id="PDCN02000007">
    <property type="protein sequence ID" value="PIB75916.1"/>
    <property type="molecule type" value="Genomic_DNA"/>
</dbReference>
<dbReference type="Gene3D" id="3.40.50.720">
    <property type="entry name" value="NAD(P)-binding Rossmann-like Domain"/>
    <property type="match status" value="1"/>
</dbReference>
<dbReference type="Pfam" id="PF07885">
    <property type="entry name" value="Ion_trans_2"/>
    <property type="match status" value="1"/>
</dbReference>
<evidence type="ECO:0000256" key="1">
    <source>
        <dbReference type="ARBA" id="ARBA00004651"/>
    </source>
</evidence>
<dbReference type="PANTHER" id="PTHR43833">
    <property type="entry name" value="POTASSIUM CHANNEL PROTEIN 2-RELATED-RELATED"/>
    <property type="match status" value="1"/>
</dbReference>
<dbReference type="OrthoDB" id="9799090at2"/>
<dbReference type="PANTHER" id="PTHR43833:SF9">
    <property type="entry name" value="POTASSIUM CHANNEL PROTEIN YUGO-RELATED"/>
    <property type="match status" value="1"/>
</dbReference>
<evidence type="ECO:0000313" key="5">
    <source>
        <dbReference type="Proteomes" id="UP000230551"/>
    </source>
</evidence>
<accession>A0A2G5PC45</accession>
<feature type="domain" description="RCK N-terminal" evidence="3">
    <location>
        <begin position="149"/>
        <end position="269"/>
    </location>
</feature>
<dbReference type="InterPro" id="IPR003148">
    <property type="entry name" value="RCK_N"/>
</dbReference>
<keyword evidence="5" id="KW-1185">Reference proteome</keyword>
<protein>
    <submittedName>
        <fullName evidence="4">Potassium transporter Kef</fullName>
    </submittedName>
</protein>